<dbReference type="OrthoDB" id="2638860at2759"/>
<dbReference type="InterPro" id="IPR045340">
    <property type="entry name" value="DUF6533"/>
</dbReference>
<accession>A0A9P5XCF5</accession>
<evidence type="ECO:0000313" key="3">
    <source>
        <dbReference type="EMBL" id="KAF9448453.1"/>
    </source>
</evidence>
<protein>
    <recommendedName>
        <fullName evidence="2">DUF6533 domain-containing protein</fullName>
    </recommendedName>
</protein>
<dbReference type="Pfam" id="PF20151">
    <property type="entry name" value="DUF6533"/>
    <property type="match status" value="1"/>
</dbReference>
<feature type="transmembrane region" description="Helical" evidence="1">
    <location>
        <begin position="96"/>
        <end position="115"/>
    </location>
</feature>
<dbReference type="EMBL" id="MU151161">
    <property type="protein sequence ID" value="KAF9448453.1"/>
    <property type="molecule type" value="Genomic_DNA"/>
</dbReference>
<keyword evidence="1" id="KW-0812">Transmembrane</keyword>
<comment type="caution">
    <text evidence="3">The sequence shown here is derived from an EMBL/GenBank/DDBJ whole genome shotgun (WGS) entry which is preliminary data.</text>
</comment>
<proteinExistence type="predicted"/>
<dbReference type="AlphaFoldDB" id="A0A9P5XCF5"/>
<sequence>MNPTANQFTEGARQIRMYQYVDGIALAIYVYDYLLTFADEVELVWASRWTVMKIAFLLDRYLFVPNLIIQQFPAVLRTLTWNGPLNCTGLAQAYSYLSQFGVYFSGAVLCLRLWVMWNKNRRILIVLCSIMLGTAAYHYYIDISGFTMHQ</sequence>
<gene>
    <name evidence="3" type="ORF">P691DRAFT_775410</name>
</gene>
<evidence type="ECO:0000256" key="1">
    <source>
        <dbReference type="SAM" id="Phobius"/>
    </source>
</evidence>
<evidence type="ECO:0000313" key="4">
    <source>
        <dbReference type="Proteomes" id="UP000807342"/>
    </source>
</evidence>
<evidence type="ECO:0000259" key="2">
    <source>
        <dbReference type="Pfam" id="PF20151"/>
    </source>
</evidence>
<feature type="transmembrane region" description="Helical" evidence="1">
    <location>
        <begin position="122"/>
        <end position="141"/>
    </location>
</feature>
<reference evidence="3" key="1">
    <citation type="submission" date="2020-11" db="EMBL/GenBank/DDBJ databases">
        <authorList>
            <consortium name="DOE Joint Genome Institute"/>
            <person name="Ahrendt S."/>
            <person name="Riley R."/>
            <person name="Andreopoulos W."/>
            <person name="Labutti K."/>
            <person name="Pangilinan J."/>
            <person name="Ruiz-Duenas F.J."/>
            <person name="Barrasa J.M."/>
            <person name="Sanchez-Garcia M."/>
            <person name="Camarero S."/>
            <person name="Miyauchi S."/>
            <person name="Serrano A."/>
            <person name="Linde D."/>
            <person name="Babiker R."/>
            <person name="Drula E."/>
            <person name="Ayuso-Fernandez I."/>
            <person name="Pacheco R."/>
            <person name="Padilla G."/>
            <person name="Ferreira P."/>
            <person name="Barriuso J."/>
            <person name="Kellner H."/>
            <person name="Castanera R."/>
            <person name="Alfaro M."/>
            <person name="Ramirez L."/>
            <person name="Pisabarro A.G."/>
            <person name="Kuo A."/>
            <person name="Tritt A."/>
            <person name="Lipzen A."/>
            <person name="He G."/>
            <person name="Yan M."/>
            <person name="Ng V."/>
            <person name="Cullen D."/>
            <person name="Martin F."/>
            <person name="Rosso M.-N."/>
            <person name="Henrissat B."/>
            <person name="Hibbett D."/>
            <person name="Martinez A.T."/>
            <person name="Grigoriev I.V."/>
        </authorList>
    </citation>
    <scope>NUCLEOTIDE SEQUENCE</scope>
    <source>
        <strain evidence="3">MF-IS2</strain>
    </source>
</reference>
<feature type="domain" description="DUF6533" evidence="2">
    <location>
        <begin position="20"/>
        <end position="63"/>
    </location>
</feature>
<keyword evidence="1" id="KW-0472">Membrane</keyword>
<keyword evidence="1" id="KW-1133">Transmembrane helix</keyword>
<name>A0A9P5XCF5_9AGAR</name>
<dbReference type="Proteomes" id="UP000807342">
    <property type="component" value="Unassembled WGS sequence"/>
</dbReference>
<keyword evidence="4" id="KW-1185">Reference proteome</keyword>
<organism evidence="3 4">
    <name type="scientific">Macrolepiota fuliginosa MF-IS2</name>
    <dbReference type="NCBI Taxonomy" id="1400762"/>
    <lineage>
        <taxon>Eukaryota</taxon>
        <taxon>Fungi</taxon>
        <taxon>Dikarya</taxon>
        <taxon>Basidiomycota</taxon>
        <taxon>Agaricomycotina</taxon>
        <taxon>Agaricomycetes</taxon>
        <taxon>Agaricomycetidae</taxon>
        <taxon>Agaricales</taxon>
        <taxon>Agaricineae</taxon>
        <taxon>Agaricaceae</taxon>
        <taxon>Macrolepiota</taxon>
    </lineage>
</organism>
<feature type="non-terminal residue" evidence="3">
    <location>
        <position position="150"/>
    </location>
</feature>